<dbReference type="RefSeq" id="XP_002508490.1">
    <property type="nucleotide sequence ID" value="XM_002508444.1"/>
</dbReference>
<feature type="transmembrane region" description="Helical" evidence="9">
    <location>
        <begin position="475"/>
        <end position="499"/>
    </location>
</feature>
<dbReference type="EMBL" id="CP001576">
    <property type="protein sequence ID" value="ACO69748.1"/>
    <property type="molecule type" value="Genomic_DNA"/>
</dbReference>
<evidence type="ECO:0000256" key="6">
    <source>
        <dbReference type="ARBA" id="ARBA00022989"/>
    </source>
</evidence>
<dbReference type="InterPro" id="IPR050352">
    <property type="entry name" value="ABCG_transporters"/>
</dbReference>
<feature type="domain" description="ABC transporter" evidence="10">
    <location>
        <begin position="30"/>
        <end position="271"/>
    </location>
</feature>
<keyword evidence="3 9" id="KW-0812">Transmembrane</keyword>
<gene>
    <name evidence="11" type="ORF">MICPUN_85720</name>
</gene>
<feature type="region of interest" description="Disordered" evidence="8">
    <location>
        <begin position="317"/>
        <end position="338"/>
    </location>
</feature>
<dbReference type="SMART" id="SM00382">
    <property type="entry name" value="AAA"/>
    <property type="match status" value="1"/>
</dbReference>
<dbReference type="InterPro" id="IPR043926">
    <property type="entry name" value="ABCG_dom"/>
</dbReference>
<reference evidence="11 12" key="1">
    <citation type="journal article" date="2009" name="Science">
        <title>Green evolution and dynamic adaptations revealed by genomes of the marine picoeukaryotes Micromonas.</title>
        <authorList>
            <person name="Worden A.Z."/>
            <person name="Lee J.H."/>
            <person name="Mock T."/>
            <person name="Rouze P."/>
            <person name="Simmons M.P."/>
            <person name="Aerts A.L."/>
            <person name="Allen A.E."/>
            <person name="Cuvelier M.L."/>
            <person name="Derelle E."/>
            <person name="Everett M.V."/>
            <person name="Foulon E."/>
            <person name="Grimwood J."/>
            <person name="Gundlach H."/>
            <person name="Henrissat B."/>
            <person name="Napoli C."/>
            <person name="McDonald S.M."/>
            <person name="Parker M.S."/>
            <person name="Rombauts S."/>
            <person name="Salamov A."/>
            <person name="Von Dassow P."/>
            <person name="Badger J.H."/>
            <person name="Coutinho P.M."/>
            <person name="Demir E."/>
            <person name="Dubchak I."/>
            <person name="Gentemann C."/>
            <person name="Eikrem W."/>
            <person name="Gready J.E."/>
            <person name="John U."/>
            <person name="Lanier W."/>
            <person name="Lindquist E.A."/>
            <person name="Lucas S."/>
            <person name="Mayer K.F."/>
            <person name="Moreau H."/>
            <person name="Not F."/>
            <person name="Otillar R."/>
            <person name="Panaud O."/>
            <person name="Pangilinan J."/>
            <person name="Paulsen I."/>
            <person name="Piegu B."/>
            <person name="Poliakov A."/>
            <person name="Robbens S."/>
            <person name="Schmutz J."/>
            <person name="Toulza E."/>
            <person name="Wyss T."/>
            <person name="Zelensky A."/>
            <person name="Zhou K."/>
            <person name="Armbrust E.V."/>
            <person name="Bhattacharya D."/>
            <person name="Goodenough U.W."/>
            <person name="Van de Peer Y."/>
            <person name="Grigoriev I.V."/>
        </authorList>
    </citation>
    <scope>NUCLEOTIDE SEQUENCE [LARGE SCALE GENOMIC DNA]</scope>
    <source>
        <strain evidence="12">RCC299 / NOUM17</strain>
    </source>
</reference>
<comment type="subcellular location">
    <subcellularLocation>
        <location evidence="1">Membrane</location>
        <topology evidence="1">Multi-pass membrane protein</topology>
    </subcellularLocation>
</comment>
<feature type="transmembrane region" description="Helical" evidence="9">
    <location>
        <begin position="361"/>
        <end position="383"/>
    </location>
</feature>
<dbReference type="KEGG" id="mis:MICPUN_85720"/>
<feature type="transmembrane region" description="Helical" evidence="9">
    <location>
        <begin position="395"/>
        <end position="418"/>
    </location>
</feature>
<dbReference type="PANTHER" id="PTHR48041">
    <property type="entry name" value="ABC TRANSPORTER G FAMILY MEMBER 28"/>
    <property type="match status" value="1"/>
</dbReference>
<dbReference type="PROSITE" id="PS00211">
    <property type="entry name" value="ABC_TRANSPORTER_1"/>
    <property type="match status" value="1"/>
</dbReference>
<evidence type="ECO:0000259" key="10">
    <source>
        <dbReference type="PROSITE" id="PS50893"/>
    </source>
</evidence>
<dbReference type="OMA" id="WLAWEDY"/>
<dbReference type="Pfam" id="PF19055">
    <property type="entry name" value="ABC2_membrane_7"/>
    <property type="match status" value="1"/>
</dbReference>
<dbReference type="GO" id="GO:0140359">
    <property type="term" value="F:ABC-type transporter activity"/>
    <property type="evidence" value="ECO:0007669"/>
    <property type="project" value="InterPro"/>
</dbReference>
<keyword evidence="12" id="KW-1185">Reference proteome</keyword>
<dbReference type="InterPro" id="IPR003593">
    <property type="entry name" value="AAA+_ATPase"/>
</dbReference>
<keyword evidence="2" id="KW-0813">Transport</keyword>
<evidence type="ECO:0000256" key="7">
    <source>
        <dbReference type="ARBA" id="ARBA00023136"/>
    </source>
</evidence>
<keyword evidence="4" id="KW-0547">Nucleotide-binding</keyword>
<dbReference type="eggNOG" id="KOG0061">
    <property type="taxonomic scope" value="Eukaryota"/>
</dbReference>
<dbReference type="InterPro" id="IPR003439">
    <property type="entry name" value="ABC_transporter-like_ATP-bd"/>
</dbReference>
<dbReference type="FunCoup" id="C1FH21">
    <property type="interactions" value="326"/>
</dbReference>
<evidence type="ECO:0000256" key="2">
    <source>
        <dbReference type="ARBA" id="ARBA00022448"/>
    </source>
</evidence>
<dbReference type="Pfam" id="PF01061">
    <property type="entry name" value="ABC2_membrane"/>
    <property type="match status" value="1"/>
</dbReference>
<dbReference type="STRING" id="296587.C1FH21"/>
<name>C1FH21_MICCC</name>
<dbReference type="GO" id="GO:0005524">
    <property type="term" value="F:ATP binding"/>
    <property type="evidence" value="ECO:0007669"/>
    <property type="project" value="UniProtKB-KW"/>
</dbReference>
<organism evidence="11 12">
    <name type="scientific">Micromonas commoda (strain RCC299 / NOUM17 / CCMP2709)</name>
    <name type="common">Picoplanktonic green alga</name>
    <dbReference type="NCBI Taxonomy" id="296587"/>
    <lineage>
        <taxon>Eukaryota</taxon>
        <taxon>Viridiplantae</taxon>
        <taxon>Chlorophyta</taxon>
        <taxon>Mamiellophyceae</taxon>
        <taxon>Mamiellales</taxon>
        <taxon>Mamiellaceae</taxon>
        <taxon>Micromonas</taxon>
    </lineage>
</organism>
<protein>
    <submittedName>
        <fullName evidence="11">ATP-binding cassette superfamily</fullName>
    </submittedName>
</protein>
<proteinExistence type="predicted"/>
<feature type="transmembrane region" description="Helical" evidence="9">
    <location>
        <begin position="506"/>
        <end position="526"/>
    </location>
</feature>
<evidence type="ECO:0000256" key="5">
    <source>
        <dbReference type="ARBA" id="ARBA00022840"/>
    </source>
</evidence>
<evidence type="ECO:0000313" key="12">
    <source>
        <dbReference type="Proteomes" id="UP000002009"/>
    </source>
</evidence>
<dbReference type="AlphaFoldDB" id="C1FH21"/>
<evidence type="ECO:0000313" key="11">
    <source>
        <dbReference type="EMBL" id="ACO69748.1"/>
    </source>
</evidence>
<dbReference type="PANTHER" id="PTHR48041:SF91">
    <property type="entry name" value="ABC TRANSPORTER G FAMILY MEMBER 28"/>
    <property type="match status" value="1"/>
</dbReference>
<accession>C1FH21</accession>
<evidence type="ECO:0000256" key="3">
    <source>
        <dbReference type="ARBA" id="ARBA00022692"/>
    </source>
</evidence>
<dbReference type="PROSITE" id="PS50893">
    <property type="entry name" value="ABC_TRANSPORTER_2"/>
    <property type="match status" value="1"/>
</dbReference>
<keyword evidence="7 9" id="KW-0472">Membrane</keyword>
<dbReference type="InParanoid" id="C1FH21"/>
<dbReference type="InterPro" id="IPR017871">
    <property type="entry name" value="ABC_transporter-like_CS"/>
</dbReference>
<dbReference type="SUPFAM" id="SSF52540">
    <property type="entry name" value="P-loop containing nucleoside triphosphate hydrolases"/>
    <property type="match status" value="1"/>
</dbReference>
<keyword evidence="6 9" id="KW-1133">Transmembrane helix</keyword>
<keyword evidence="5 11" id="KW-0067">ATP-binding</keyword>
<dbReference type="OrthoDB" id="66620at2759"/>
<evidence type="ECO:0000256" key="4">
    <source>
        <dbReference type="ARBA" id="ARBA00022741"/>
    </source>
</evidence>
<evidence type="ECO:0000256" key="8">
    <source>
        <dbReference type="SAM" id="MobiDB-lite"/>
    </source>
</evidence>
<dbReference type="Gene3D" id="3.40.50.300">
    <property type="entry name" value="P-loop containing nucleotide triphosphate hydrolases"/>
    <property type="match status" value="1"/>
</dbReference>
<dbReference type="InterPro" id="IPR027417">
    <property type="entry name" value="P-loop_NTPase"/>
</dbReference>
<dbReference type="GO" id="GO:0016887">
    <property type="term" value="F:ATP hydrolysis activity"/>
    <property type="evidence" value="ECO:0007669"/>
    <property type="project" value="InterPro"/>
</dbReference>
<evidence type="ECO:0000256" key="9">
    <source>
        <dbReference type="SAM" id="Phobius"/>
    </source>
</evidence>
<dbReference type="InterPro" id="IPR013525">
    <property type="entry name" value="ABC2_TM"/>
</dbReference>
<dbReference type="Pfam" id="PF00005">
    <property type="entry name" value="ABC_tran"/>
    <property type="match status" value="1"/>
</dbReference>
<dbReference type="GO" id="GO:0016020">
    <property type="term" value="C:membrane"/>
    <property type="evidence" value="ECO:0007669"/>
    <property type="project" value="UniProtKB-SubCell"/>
</dbReference>
<dbReference type="Proteomes" id="UP000002009">
    <property type="component" value="Chromosome 10"/>
</dbReference>
<feature type="transmembrane region" description="Helical" evidence="9">
    <location>
        <begin position="596"/>
        <end position="618"/>
    </location>
</feature>
<dbReference type="GeneID" id="8247040"/>
<evidence type="ECO:0000256" key="1">
    <source>
        <dbReference type="ARBA" id="ARBA00004141"/>
    </source>
</evidence>
<feature type="transmembrane region" description="Helical" evidence="9">
    <location>
        <begin position="439"/>
        <end position="463"/>
    </location>
</feature>
<sequence>MRPSASTASLEDAATALAPLRRVRVDLVDLRYAPIVRDAKGNRAPKRVIHGCTTSFLPGTVSALMGPSGSGKTSLLTVIAGFVDQSHVSGNLLVNGERTQVRKRLVGIVFQDDMMLPALTAFETVKFAADLRMPRRCSDAERTEACDAILNELGLAHVRDQLVGGAARRGVSGGERKRLAVGVELVTRPALLLMDEPTSGLDAAAALSLMRTLRTLASRGQTVVAAIHQPRTTVFDSFDHLVLMSKGHALYDGAPDGCVGHLESLGLGLTLPPRTNPADWLMDVIAADESLGEDTRKLPEGWKNAKTQKEKRVFVVGDSDAPGTDGAAGKRDDDDDEGASVWRQLRVLTVREDKSRRGQNLTAINASQMLVMAILTAMFWWQMPDDTDAFVMERFSILFFCIIAQSNAVVFACVNTFAKERQLMIRENAKGMYHPLPFFIAKTASDTVNTLVMPCLYATVTYWCVGLKRTAEAYFVFITAFALCILVAQSLGLALSCAIPDVQVSLIVAPMVILMLMILGGFYVTFSNMPVFIRWLSWCSQARFGFTAMVVNEFSGRTFQCDPNGNHARYGTGCPVRGEDVITALEMDDLSVGQCLLALALMQVGLRIAAYVAMVVNFTRLKQ</sequence>